<accession>A0A7R9V0Q8</accession>
<dbReference type="InterPro" id="IPR022099">
    <property type="entry name" value="DUF3638"/>
</dbReference>
<dbReference type="PANTHER" id="PTHR13367:SF33">
    <property type="entry name" value="P-LOOP CONTAINING NUCLEOSIDE TRIPHOSPHATE HYDROLASE PROTEIN"/>
    <property type="match status" value="1"/>
</dbReference>
<dbReference type="EMBL" id="HBEC01003428">
    <property type="protein sequence ID" value="CAD8281543.1"/>
    <property type="molecule type" value="Transcribed_RNA"/>
</dbReference>
<evidence type="ECO:0000256" key="5">
    <source>
        <dbReference type="ARBA" id="ARBA00022801"/>
    </source>
</evidence>
<feature type="region of interest" description="Disordered" evidence="7">
    <location>
        <begin position="453"/>
        <end position="473"/>
    </location>
</feature>
<dbReference type="GO" id="GO:0006508">
    <property type="term" value="P:proteolysis"/>
    <property type="evidence" value="ECO:0007669"/>
    <property type="project" value="UniProtKB-KW"/>
</dbReference>
<keyword evidence="4" id="KW-0833">Ubl conjugation pathway</keyword>
<feature type="compositionally biased region" description="Low complexity" evidence="7">
    <location>
        <begin position="453"/>
        <end position="470"/>
    </location>
</feature>
<dbReference type="InterPro" id="IPR051346">
    <property type="entry name" value="OTU_Deubiquitinase"/>
</dbReference>
<sequence length="1057" mass="117013">MLALHWANGQRCVGAEQAAANLVRLNFPSALLDEAYTHLHRYLTASALGRRLLLLPFNRDVQMTEAHARAMRAALQHCQKVGGIALVAPEHRASLQLKWHELCMAGGKDAEVAALDRLAALPYLDILDESDDLLHHRFQLIYACGARSPLPSLTERLVAIQAILHVMSKQVDDPHSALRQPGVAVFDAPEARHHGAFCGLRLLHGDVTEKAMPVLLKEIATRIVRSPPYDLRWMKAKVHQGIQGRMLCCILDDSKSALHHLGNGHSLADDQVLQLLALRGMLAGKVLMHCLQKRHLVEFGINRLPNAKKQLAVPFRAALTLSERSEYAQPDVALVLTHLAYYSDGLSPQQLLDAVKKLLSMGRSAQDAFFKQWLKLSWDTIAAGDRNALDKAEKLDPENARQLELLHKYFSHNMATVDFWLTFCVLPAETRQYSQRLTANSWHLADSMLPISTNGSSDDSSTTDGNSISGPDRTVVGFSGTNDNHRLLPLMVKQAHVMEPHLMGTNGKMLDVVLRDTHGFSTLQVGDGSGERKPLWQRLLDLAVDLNMHALVDCGALLAGPSNKGAAAYLLTKLDSSTFKGVCYYDSHHRQWMISEPQGRCQPRGSSPVAEADAFVLYDEARCRGADLQLQPNAVGLLSLGPATCKDKLMQAAGRLRLLGRGQTLQMVASSEVTAKIQRLANANQHAEPSTQAALRWVMHNTVQATLHGITQWSRQGLFFATTKGYPDRVLTDEVMDLHAMYEASCHVQPVSKLVKLQAGSARKRVTGSGPFASRMSSLVDDIVSSSAEHGKGHSCVSFAADEECEREVEREEEEEEEVERQVPRMKPATEIDWEYDALLRVRSPDELPKSAGVMRLEEGLVYMFRACASLTAIPWPKSMSCTTNFLCSVHGTHAKQMEYQRSVRALVLFHDGSVLLVSEREADAILELLWTPQPGQLVSVLRTREAPVLVSLPYLRQAWESGSPMKLGHRLVSAGSWQSASGNDAPVPQQLLPSLMSLQLFDGDTRFRTVAQKQHLHGLMRRKRQAAEELTSMRGKQQLLSRSDLAAACEDDLFLD</sequence>
<evidence type="ECO:0000259" key="8">
    <source>
        <dbReference type="Pfam" id="PF12340"/>
    </source>
</evidence>
<feature type="domain" description="DUF3645" evidence="9">
    <location>
        <begin position="307"/>
        <end position="337"/>
    </location>
</feature>
<reference evidence="10" key="1">
    <citation type="submission" date="2021-01" db="EMBL/GenBank/DDBJ databases">
        <authorList>
            <person name="Corre E."/>
            <person name="Pelletier E."/>
            <person name="Niang G."/>
            <person name="Scheremetjew M."/>
            <person name="Finn R."/>
            <person name="Kale V."/>
            <person name="Holt S."/>
            <person name="Cochrane G."/>
            <person name="Meng A."/>
            <person name="Brown T."/>
            <person name="Cohen L."/>
        </authorList>
    </citation>
    <scope>NUCLEOTIDE SEQUENCE</scope>
    <source>
        <strain evidence="10">CCMP219</strain>
    </source>
</reference>
<keyword evidence="3" id="KW-0645">Protease</keyword>
<evidence type="ECO:0000256" key="7">
    <source>
        <dbReference type="SAM" id="MobiDB-lite"/>
    </source>
</evidence>
<dbReference type="InterPro" id="IPR022105">
    <property type="entry name" value="DUF3645"/>
</dbReference>
<evidence type="ECO:0000256" key="1">
    <source>
        <dbReference type="ARBA" id="ARBA00000707"/>
    </source>
</evidence>
<evidence type="ECO:0000256" key="6">
    <source>
        <dbReference type="ARBA" id="ARBA00022807"/>
    </source>
</evidence>
<evidence type="ECO:0000256" key="3">
    <source>
        <dbReference type="ARBA" id="ARBA00022670"/>
    </source>
</evidence>
<gene>
    <name evidence="10" type="ORF">CEUR00632_LOCUS1578</name>
</gene>
<protein>
    <recommendedName>
        <fullName evidence="2">ubiquitinyl hydrolase 1</fullName>
        <ecNumber evidence="2">3.4.19.12</ecNumber>
    </recommendedName>
</protein>
<keyword evidence="6" id="KW-0788">Thiol protease</keyword>
<feature type="domain" description="DUF3638" evidence="8">
    <location>
        <begin position="19"/>
        <end position="172"/>
    </location>
</feature>
<dbReference type="Pfam" id="PF12340">
    <property type="entry name" value="DUF3638"/>
    <property type="match status" value="1"/>
</dbReference>
<name>A0A7R9V0Q8_9CHLO</name>
<dbReference type="GO" id="GO:0004843">
    <property type="term" value="F:cysteine-type deubiquitinase activity"/>
    <property type="evidence" value="ECO:0007669"/>
    <property type="project" value="UniProtKB-EC"/>
</dbReference>
<organism evidence="10">
    <name type="scientific">Chlamydomonas euryale</name>
    <dbReference type="NCBI Taxonomy" id="1486919"/>
    <lineage>
        <taxon>Eukaryota</taxon>
        <taxon>Viridiplantae</taxon>
        <taxon>Chlorophyta</taxon>
        <taxon>core chlorophytes</taxon>
        <taxon>Chlorophyceae</taxon>
        <taxon>CS clade</taxon>
        <taxon>Chlamydomonadales</taxon>
        <taxon>Chlamydomonadaceae</taxon>
        <taxon>Chlamydomonas</taxon>
    </lineage>
</organism>
<evidence type="ECO:0000256" key="4">
    <source>
        <dbReference type="ARBA" id="ARBA00022786"/>
    </source>
</evidence>
<dbReference type="EC" id="3.4.19.12" evidence="2"/>
<dbReference type="PANTHER" id="PTHR13367">
    <property type="entry name" value="UBIQUITIN THIOESTERASE"/>
    <property type="match status" value="1"/>
</dbReference>
<evidence type="ECO:0000259" key="9">
    <source>
        <dbReference type="Pfam" id="PF12359"/>
    </source>
</evidence>
<evidence type="ECO:0000313" key="10">
    <source>
        <dbReference type="EMBL" id="CAD8281543.1"/>
    </source>
</evidence>
<evidence type="ECO:0000256" key="2">
    <source>
        <dbReference type="ARBA" id="ARBA00012759"/>
    </source>
</evidence>
<keyword evidence="5" id="KW-0378">Hydrolase</keyword>
<dbReference type="Pfam" id="PF12359">
    <property type="entry name" value="DUF3645"/>
    <property type="match status" value="1"/>
</dbReference>
<comment type="catalytic activity">
    <reaction evidence="1">
        <text>Thiol-dependent hydrolysis of ester, thioester, amide, peptide and isopeptide bonds formed by the C-terminal Gly of ubiquitin (a 76-residue protein attached to proteins as an intracellular targeting signal).</text>
        <dbReference type="EC" id="3.4.19.12"/>
    </reaction>
</comment>
<dbReference type="AlphaFoldDB" id="A0A7R9V0Q8"/>
<proteinExistence type="predicted"/>